<feature type="compositionally biased region" description="Polar residues" evidence="1">
    <location>
        <begin position="450"/>
        <end position="467"/>
    </location>
</feature>
<accession>A0A7J7KGY5</accession>
<feature type="compositionally biased region" description="Polar residues" evidence="1">
    <location>
        <begin position="180"/>
        <end position="190"/>
    </location>
</feature>
<sequence length="602" mass="68358">MSGNGYYGRDMRGGPGYRPPPPHLEYRRHPPFDGIPPDRSLRADPYMRDRVSHHHLDRRDLPGDFLPRRPDPESPHLRRGEPSPLHPRGMVESPYFRGPNEPPHHREAFGAAHLREGNEPPHDLYARGQDYRPHAHQAYDSVPNVEAASLSQIPVDLDQLRSTLGGQLGTLLPKGIGQKSGDNQRGDSMTQFRPQADRYDSSARPLSHQDDRLPASYRQLNNQFSQNEHGYEDRDSTGRSRRDSRESELSEDNCHKYRRSQDSLERPPLFAAAASNDVAPKSILKKSILKKADPVQESRTVPEPIDEDDFLYGSSSNTQVEQSSLAQPALKPKFDEKPDAQKIISNPAFTALLKSIGLDDINMAQKIKERQQQDEPKASNLKNKQVSRDNQAFGIDQTASFLSSGGGVVLDDLLKLKRPNELRPNIEIDKDSKSGQSIQPRENKPFSHSGVAQQIEDSLSHRTTQGGRSPPRKRSRSPRRKRSRSPPRKRSRSPPRNRSRSPRRKRSRSPPRNRSRSPPRKRSRSPGKRHSRTPPSDKKRGRFSPKKHTSHSPLRSAEKQDQHMARETDIDHNNLASRWKRVPSPKSKSPLNNTRFACLVIH</sequence>
<feature type="region of interest" description="Disordered" evidence="1">
    <location>
        <begin position="425"/>
        <end position="591"/>
    </location>
</feature>
<dbReference type="EMBL" id="VXIV02000506">
    <property type="protein sequence ID" value="KAF6037839.1"/>
    <property type="molecule type" value="Genomic_DNA"/>
</dbReference>
<comment type="caution">
    <text evidence="2">The sequence shown here is derived from an EMBL/GenBank/DDBJ whole genome shotgun (WGS) entry which is preliminary data.</text>
</comment>
<feature type="compositionally biased region" description="Polar residues" evidence="1">
    <location>
        <begin position="313"/>
        <end position="326"/>
    </location>
</feature>
<feature type="compositionally biased region" description="Basic and acidic residues" evidence="1">
    <location>
        <begin position="102"/>
        <end position="127"/>
    </location>
</feature>
<gene>
    <name evidence="2" type="ORF">EB796_003846</name>
</gene>
<evidence type="ECO:0000313" key="3">
    <source>
        <dbReference type="Proteomes" id="UP000593567"/>
    </source>
</evidence>
<feature type="region of interest" description="Disordered" evidence="1">
    <location>
        <begin position="167"/>
        <end position="190"/>
    </location>
</feature>
<feature type="compositionally biased region" description="Basic and acidic residues" evidence="1">
    <location>
        <begin position="556"/>
        <end position="572"/>
    </location>
</feature>
<feature type="region of interest" description="Disordered" evidence="1">
    <location>
        <begin position="291"/>
        <end position="327"/>
    </location>
</feature>
<feature type="compositionally biased region" description="Basic and acidic residues" evidence="1">
    <location>
        <begin position="229"/>
        <end position="263"/>
    </location>
</feature>
<feature type="compositionally biased region" description="Basic and acidic residues" evidence="1">
    <location>
        <begin position="39"/>
        <end position="50"/>
    </location>
</feature>
<evidence type="ECO:0000256" key="1">
    <source>
        <dbReference type="SAM" id="MobiDB-lite"/>
    </source>
</evidence>
<organism evidence="2 3">
    <name type="scientific">Bugula neritina</name>
    <name type="common">Brown bryozoan</name>
    <name type="synonym">Sertularia neritina</name>
    <dbReference type="NCBI Taxonomy" id="10212"/>
    <lineage>
        <taxon>Eukaryota</taxon>
        <taxon>Metazoa</taxon>
        <taxon>Spiralia</taxon>
        <taxon>Lophotrochozoa</taxon>
        <taxon>Bryozoa</taxon>
        <taxon>Gymnolaemata</taxon>
        <taxon>Cheilostomatida</taxon>
        <taxon>Flustrina</taxon>
        <taxon>Buguloidea</taxon>
        <taxon>Bugulidae</taxon>
        <taxon>Bugula</taxon>
    </lineage>
</organism>
<name>A0A7J7KGY5_BUGNE</name>
<evidence type="ECO:0000313" key="2">
    <source>
        <dbReference type="EMBL" id="KAF6037839.1"/>
    </source>
</evidence>
<feature type="compositionally biased region" description="Basic residues" evidence="1">
    <location>
        <begin position="470"/>
        <end position="532"/>
    </location>
</feature>
<feature type="compositionally biased region" description="Basic and acidic residues" evidence="1">
    <location>
        <begin position="57"/>
        <end position="81"/>
    </location>
</feature>
<feature type="region of interest" description="Disordered" evidence="1">
    <location>
        <begin position="1"/>
        <end position="127"/>
    </location>
</feature>
<feature type="region of interest" description="Disordered" evidence="1">
    <location>
        <begin position="223"/>
        <end position="263"/>
    </location>
</feature>
<reference evidence="2" key="1">
    <citation type="submission" date="2020-06" db="EMBL/GenBank/DDBJ databases">
        <title>Draft genome of Bugula neritina, a colonial animal packing powerful symbionts and potential medicines.</title>
        <authorList>
            <person name="Rayko M."/>
        </authorList>
    </citation>
    <scope>NUCLEOTIDE SEQUENCE [LARGE SCALE GENOMIC DNA]</scope>
    <source>
        <strain evidence="2">Kwan_BN1</strain>
    </source>
</reference>
<feature type="compositionally biased region" description="Basic residues" evidence="1">
    <location>
        <begin position="539"/>
        <end position="550"/>
    </location>
</feature>
<dbReference type="AlphaFoldDB" id="A0A7J7KGY5"/>
<proteinExistence type="predicted"/>
<dbReference type="Proteomes" id="UP000593567">
    <property type="component" value="Unassembled WGS sequence"/>
</dbReference>
<keyword evidence="3" id="KW-1185">Reference proteome</keyword>
<protein>
    <submittedName>
        <fullName evidence="2">Uncharacterized protein</fullName>
    </submittedName>
</protein>